<keyword evidence="4" id="KW-1185">Reference proteome</keyword>
<reference evidence="3" key="1">
    <citation type="journal article" date="2021" name="bioRxiv">
        <title>Whole Genome Assembly and Annotation of Northern Wild Rice, Zizania palustris L., Supports a Whole Genome Duplication in the Zizania Genus.</title>
        <authorList>
            <person name="Haas M."/>
            <person name="Kono T."/>
            <person name="Macchietto M."/>
            <person name="Millas R."/>
            <person name="McGilp L."/>
            <person name="Shao M."/>
            <person name="Duquette J."/>
            <person name="Hirsch C.N."/>
            <person name="Kimball J."/>
        </authorList>
    </citation>
    <scope>NUCLEOTIDE SEQUENCE</scope>
    <source>
        <tissue evidence="3">Fresh leaf tissue</tissue>
    </source>
</reference>
<keyword evidence="2" id="KW-0472">Membrane</keyword>
<feature type="transmembrane region" description="Helical" evidence="2">
    <location>
        <begin position="12"/>
        <end position="32"/>
    </location>
</feature>
<accession>A0A8J6C6A9</accession>
<reference evidence="3" key="2">
    <citation type="submission" date="2021-02" db="EMBL/GenBank/DDBJ databases">
        <authorList>
            <person name="Kimball J.A."/>
            <person name="Haas M.W."/>
            <person name="Macchietto M."/>
            <person name="Kono T."/>
            <person name="Duquette J."/>
            <person name="Shao M."/>
        </authorList>
    </citation>
    <scope>NUCLEOTIDE SEQUENCE</scope>
    <source>
        <tissue evidence="3">Fresh leaf tissue</tissue>
    </source>
</reference>
<gene>
    <name evidence="3" type="ORF">GUJ93_ZPchr0013g37840</name>
</gene>
<comment type="caution">
    <text evidence="3">The sequence shown here is derived from an EMBL/GenBank/DDBJ whole genome shotgun (WGS) entry which is preliminary data.</text>
</comment>
<dbReference type="AlphaFoldDB" id="A0A8J6C6A9"/>
<evidence type="ECO:0000313" key="3">
    <source>
        <dbReference type="EMBL" id="KAG8100738.1"/>
    </source>
</evidence>
<keyword evidence="2" id="KW-1133">Transmembrane helix</keyword>
<proteinExistence type="predicted"/>
<protein>
    <submittedName>
        <fullName evidence="3">Uncharacterized protein</fullName>
    </submittedName>
</protein>
<feature type="compositionally biased region" description="Basic and acidic residues" evidence="1">
    <location>
        <begin position="79"/>
        <end position="91"/>
    </location>
</feature>
<dbReference type="EMBL" id="JAAALK010000079">
    <property type="protein sequence ID" value="KAG8100738.1"/>
    <property type="molecule type" value="Genomic_DNA"/>
</dbReference>
<evidence type="ECO:0000256" key="1">
    <source>
        <dbReference type="SAM" id="MobiDB-lite"/>
    </source>
</evidence>
<evidence type="ECO:0000256" key="2">
    <source>
        <dbReference type="SAM" id="Phobius"/>
    </source>
</evidence>
<name>A0A8J6C6A9_ZIZPA</name>
<feature type="region of interest" description="Disordered" evidence="1">
    <location>
        <begin position="64"/>
        <end position="91"/>
    </location>
</feature>
<dbReference type="Proteomes" id="UP000729402">
    <property type="component" value="Unassembled WGS sequence"/>
</dbReference>
<sequence length="133" mass="14058">MRTASAIARGLWATWWLWAAGGLGGLWVVGWLRASQGCSRQGAVGGSRRRGGLGWLTGLRAVRGAPDSGRRGRGAPSDRGLRQERGCGRRGCGRREALGGGALGGEGLRRWKGIRAVVGRLRWRGLRSVVGGS</sequence>
<keyword evidence="2" id="KW-0812">Transmembrane</keyword>
<organism evidence="3 4">
    <name type="scientific">Zizania palustris</name>
    <name type="common">Northern wild rice</name>
    <dbReference type="NCBI Taxonomy" id="103762"/>
    <lineage>
        <taxon>Eukaryota</taxon>
        <taxon>Viridiplantae</taxon>
        <taxon>Streptophyta</taxon>
        <taxon>Embryophyta</taxon>
        <taxon>Tracheophyta</taxon>
        <taxon>Spermatophyta</taxon>
        <taxon>Magnoliopsida</taxon>
        <taxon>Liliopsida</taxon>
        <taxon>Poales</taxon>
        <taxon>Poaceae</taxon>
        <taxon>BOP clade</taxon>
        <taxon>Oryzoideae</taxon>
        <taxon>Oryzeae</taxon>
        <taxon>Zizaniinae</taxon>
        <taxon>Zizania</taxon>
    </lineage>
</organism>
<evidence type="ECO:0000313" key="4">
    <source>
        <dbReference type="Proteomes" id="UP000729402"/>
    </source>
</evidence>